<proteinExistence type="predicted"/>
<gene>
    <name evidence="1" type="ORF">OPT61_g1191</name>
</gene>
<comment type="caution">
    <text evidence="1">The sequence shown here is derived from an EMBL/GenBank/DDBJ whole genome shotgun (WGS) entry which is preliminary data.</text>
</comment>
<keyword evidence="2" id="KW-1185">Reference proteome</keyword>
<protein>
    <submittedName>
        <fullName evidence="1">Uncharacterized protein</fullName>
    </submittedName>
</protein>
<accession>A0ACC2IR18</accession>
<dbReference type="Proteomes" id="UP001153331">
    <property type="component" value="Unassembled WGS sequence"/>
</dbReference>
<organism evidence="1 2">
    <name type="scientific">Boeremia exigua</name>
    <dbReference type="NCBI Taxonomy" id="749465"/>
    <lineage>
        <taxon>Eukaryota</taxon>
        <taxon>Fungi</taxon>
        <taxon>Dikarya</taxon>
        <taxon>Ascomycota</taxon>
        <taxon>Pezizomycotina</taxon>
        <taxon>Dothideomycetes</taxon>
        <taxon>Pleosporomycetidae</taxon>
        <taxon>Pleosporales</taxon>
        <taxon>Pleosporineae</taxon>
        <taxon>Didymellaceae</taxon>
        <taxon>Boeremia</taxon>
    </lineage>
</organism>
<evidence type="ECO:0000313" key="1">
    <source>
        <dbReference type="EMBL" id="KAJ8117666.1"/>
    </source>
</evidence>
<sequence>MSSTINITLKRKATHAQLAAIVQPKKKIQEYVTDEDFRVPLQPTSVASHTHPLTEQEWMRLHTWSWHTR</sequence>
<dbReference type="EMBL" id="JAPHNI010000045">
    <property type="protein sequence ID" value="KAJ8117666.1"/>
    <property type="molecule type" value="Genomic_DNA"/>
</dbReference>
<reference evidence="1" key="1">
    <citation type="submission" date="2022-11" db="EMBL/GenBank/DDBJ databases">
        <title>Genome Sequence of Boeremia exigua.</title>
        <authorList>
            <person name="Buettner E."/>
        </authorList>
    </citation>
    <scope>NUCLEOTIDE SEQUENCE</scope>
    <source>
        <strain evidence="1">CU02</strain>
    </source>
</reference>
<name>A0ACC2IR18_9PLEO</name>
<evidence type="ECO:0000313" key="2">
    <source>
        <dbReference type="Proteomes" id="UP001153331"/>
    </source>
</evidence>